<dbReference type="RefSeq" id="XP_012937931.1">
    <property type="nucleotide sequence ID" value="XM_013082477.1"/>
</dbReference>
<evidence type="ECO:0000313" key="2">
    <source>
        <dbReference type="RefSeq" id="XP_012937931.1"/>
    </source>
</evidence>
<organism evidence="1 2">
    <name type="scientific">Aplysia californica</name>
    <name type="common">California sea hare</name>
    <dbReference type="NCBI Taxonomy" id="6500"/>
    <lineage>
        <taxon>Eukaryota</taxon>
        <taxon>Metazoa</taxon>
        <taxon>Spiralia</taxon>
        <taxon>Lophotrochozoa</taxon>
        <taxon>Mollusca</taxon>
        <taxon>Gastropoda</taxon>
        <taxon>Heterobranchia</taxon>
        <taxon>Euthyneura</taxon>
        <taxon>Tectipleura</taxon>
        <taxon>Aplysiida</taxon>
        <taxon>Aplysioidea</taxon>
        <taxon>Aplysiidae</taxon>
        <taxon>Aplysia</taxon>
    </lineage>
</organism>
<sequence length="165" mass="19154">MKRHVFMRGKGRRPDFPEVKTVLLQLLFLKQDMENNGIAYSFRKLRSLLERLVPHTCHVTESKVTYQMTSTLKESLKKRSDRVIEFLTQEYYFLRLPDPLNSLGVTRFHLQNVENYLSPPSSCIPVSVAIALENQCMCTRRINTMDLVSLINISHSCMFSISLVL</sequence>
<proteinExistence type="predicted"/>
<dbReference type="GeneID" id="106011758"/>
<keyword evidence="1" id="KW-1185">Reference proteome</keyword>
<accession>A0ABM0ZZU2</accession>
<name>A0ABM0ZZU2_APLCA</name>
<protein>
    <submittedName>
        <fullName evidence="2">Uncharacterized protein LOC106011758</fullName>
    </submittedName>
</protein>
<evidence type="ECO:0000313" key="1">
    <source>
        <dbReference type="Proteomes" id="UP000694888"/>
    </source>
</evidence>
<dbReference type="Proteomes" id="UP000694888">
    <property type="component" value="Unplaced"/>
</dbReference>
<reference evidence="2" key="1">
    <citation type="submission" date="2025-08" db="UniProtKB">
        <authorList>
            <consortium name="RefSeq"/>
        </authorList>
    </citation>
    <scope>IDENTIFICATION</scope>
</reference>
<gene>
    <name evidence="2" type="primary">LOC106011758</name>
</gene>